<reference evidence="3" key="1">
    <citation type="submission" date="2018-05" db="EMBL/GenBank/DDBJ databases">
        <title>Pseudarcicella sp. HME7025 Genome sequencing and assembly.</title>
        <authorList>
            <person name="Kim H."/>
            <person name="Kang H."/>
            <person name="Joh K."/>
        </authorList>
    </citation>
    <scope>NUCLEOTIDE SEQUENCE [LARGE SCALE GENOMIC DNA]</scope>
    <source>
        <strain evidence="3">HME7025</strain>
    </source>
</reference>
<evidence type="ECO:0000313" key="2">
    <source>
        <dbReference type="EMBL" id="AWL09159.1"/>
    </source>
</evidence>
<name>A0A2S2DV13_9BACT</name>
<keyword evidence="1" id="KW-0472">Membrane</keyword>
<keyword evidence="1" id="KW-0812">Transmembrane</keyword>
<sequence>MKTKTFISDLSKKIYPISELVNGTNIQEGILQLIQRDYPKFNSESNLALSELNIFRQIYLSDFLKKESGDLTALEQVVIKNEADHRLITQAVDMEDFGDLTTGQIIADKVASFGGSWRFIISFFVFLALWILVNVYLFLNKGFDPYPFILLNLILSCIASLQAPVIMMSQNRQEERDRERSKKDYLINLKSELEIRLLNEKIDHLMMHQQQELLEIQNIQVEMLNEITNLVKDKKVR</sequence>
<dbReference type="EMBL" id="CP029346">
    <property type="protein sequence ID" value="AWL09159.1"/>
    <property type="molecule type" value="Genomic_DNA"/>
</dbReference>
<evidence type="ECO:0000313" key="3">
    <source>
        <dbReference type="Proteomes" id="UP000245468"/>
    </source>
</evidence>
<feature type="transmembrane region" description="Helical" evidence="1">
    <location>
        <begin position="145"/>
        <end position="168"/>
    </location>
</feature>
<proteinExistence type="predicted"/>
<dbReference type="OrthoDB" id="9795736at2"/>
<feature type="transmembrane region" description="Helical" evidence="1">
    <location>
        <begin position="119"/>
        <end position="139"/>
    </location>
</feature>
<dbReference type="KEGG" id="psez:HME7025_01297"/>
<evidence type="ECO:0008006" key="4">
    <source>
        <dbReference type="Google" id="ProtNLM"/>
    </source>
</evidence>
<dbReference type="PANTHER" id="PTHR41386:SF1">
    <property type="entry name" value="MEMBRANE PROTEIN"/>
    <property type="match status" value="1"/>
</dbReference>
<keyword evidence="1" id="KW-1133">Transmembrane helix</keyword>
<dbReference type="RefSeq" id="WP_109322858.1">
    <property type="nucleotide sequence ID" value="NZ_CP029346.1"/>
</dbReference>
<protein>
    <recommendedName>
        <fullName evidence="4">DUF1003 domain-containing protein</fullName>
    </recommendedName>
</protein>
<accession>A0A2S2DV13</accession>
<keyword evidence="3" id="KW-1185">Reference proteome</keyword>
<dbReference type="PANTHER" id="PTHR41386">
    <property type="entry name" value="INTEGRAL MEMBRANE PROTEIN-RELATED"/>
    <property type="match status" value="1"/>
</dbReference>
<dbReference type="AlphaFoldDB" id="A0A2S2DV13"/>
<evidence type="ECO:0000256" key="1">
    <source>
        <dbReference type="SAM" id="Phobius"/>
    </source>
</evidence>
<organism evidence="2 3">
    <name type="scientific">Aquirufa nivalisilvae</name>
    <dbReference type="NCBI Taxonomy" id="2516557"/>
    <lineage>
        <taxon>Bacteria</taxon>
        <taxon>Pseudomonadati</taxon>
        <taxon>Bacteroidota</taxon>
        <taxon>Cytophagia</taxon>
        <taxon>Cytophagales</taxon>
        <taxon>Flectobacillaceae</taxon>
        <taxon>Aquirufa</taxon>
    </lineage>
</organism>
<dbReference type="InterPro" id="IPR010406">
    <property type="entry name" value="DUF1003"/>
</dbReference>
<dbReference type="Proteomes" id="UP000245468">
    <property type="component" value="Chromosome"/>
</dbReference>
<gene>
    <name evidence="2" type="ORF">HME7025_01297</name>
</gene>
<dbReference type="Pfam" id="PF06210">
    <property type="entry name" value="DUF1003"/>
    <property type="match status" value="1"/>
</dbReference>